<dbReference type="GO" id="GO:0008757">
    <property type="term" value="F:S-adenosylmethionine-dependent methyltransferase activity"/>
    <property type="evidence" value="ECO:0007669"/>
    <property type="project" value="InterPro"/>
</dbReference>
<sequence length="210" mass="23462">MSHTLKYSYTLLAPIYDAIVDSPTRATRHQSLTQLNDVTAQTILLCGVGSGLDFPHLPLGANYVGIDLTPAMLKRAHQRLTPRLSTKLHQGDVMQLPYPNACYDQIIMHLILSVVPEPQRALNEAMRVVKAGGKIIILDKFLRAGQHAPIRRLINPLISKIATRTDVVFESLQRPVEVTLLSDKPALLNGWFRYIVLEKTVVHNDISTNE</sequence>
<dbReference type="OrthoDB" id="323463at2"/>
<dbReference type="CDD" id="cd02440">
    <property type="entry name" value="AdoMet_MTases"/>
    <property type="match status" value="1"/>
</dbReference>
<dbReference type="AlphaFoldDB" id="A0A2N9YBU5"/>
<reference evidence="3" key="1">
    <citation type="submission" date="2016-12" db="EMBL/GenBank/DDBJ databases">
        <title>Complete Genome Sequence of Beggiatoa leptomitiformis D-401.</title>
        <authorList>
            <person name="Fomenkov A."/>
            <person name="Vincze T."/>
            <person name="Grabovich M."/>
            <person name="Anton B.P."/>
            <person name="Dubinina G."/>
            <person name="Orlova M."/>
            <person name="Belousova E."/>
            <person name="Roberts R.J."/>
        </authorList>
    </citation>
    <scope>NUCLEOTIDE SEQUENCE [LARGE SCALE GENOMIC DNA]</scope>
    <source>
        <strain evidence="3">D-401</strain>
    </source>
</reference>
<dbReference type="PANTHER" id="PTHR43591">
    <property type="entry name" value="METHYLTRANSFERASE"/>
    <property type="match status" value="1"/>
</dbReference>
<dbReference type="InterPro" id="IPR013216">
    <property type="entry name" value="Methyltransf_11"/>
</dbReference>
<keyword evidence="2" id="KW-0808">Transferase</keyword>
<name>A0A2N9YBU5_9GAMM</name>
<keyword evidence="3" id="KW-1185">Reference proteome</keyword>
<gene>
    <name evidence="2" type="ORF">BLE401_03545</name>
</gene>
<evidence type="ECO:0000313" key="2">
    <source>
        <dbReference type="EMBL" id="AUI67864.1"/>
    </source>
</evidence>
<keyword evidence="2" id="KW-0489">Methyltransferase</keyword>
<evidence type="ECO:0000259" key="1">
    <source>
        <dbReference type="Pfam" id="PF08241"/>
    </source>
</evidence>
<dbReference type="SUPFAM" id="SSF53335">
    <property type="entry name" value="S-adenosyl-L-methionine-dependent methyltransferases"/>
    <property type="match status" value="1"/>
</dbReference>
<accession>A0A2N9YBU5</accession>
<evidence type="ECO:0000313" key="3">
    <source>
        <dbReference type="Proteomes" id="UP000234271"/>
    </source>
</evidence>
<protein>
    <submittedName>
        <fullName evidence="2">Methyltransferase domain-containing protein</fullName>
    </submittedName>
</protein>
<dbReference type="PANTHER" id="PTHR43591:SF24">
    <property type="entry name" value="2-METHOXY-6-POLYPRENYL-1,4-BENZOQUINOL METHYLASE, MITOCHONDRIAL"/>
    <property type="match status" value="1"/>
</dbReference>
<dbReference type="Gene3D" id="3.40.50.150">
    <property type="entry name" value="Vaccinia Virus protein VP39"/>
    <property type="match status" value="1"/>
</dbReference>
<proteinExistence type="predicted"/>
<dbReference type="InterPro" id="IPR029063">
    <property type="entry name" value="SAM-dependent_MTases_sf"/>
</dbReference>
<dbReference type="GO" id="GO:0032259">
    <property type="term" value="P:methylation"/>
    <property type="evidence" value="ECO:0007669"/>
    <property type="project" value="UniProtKB-KW"/>
</dbReference>
<dbReference type="KEGG" id="blep:AL038_02500"/>
<organism evidence="2 3">
    <name type="scientific">Beggiatoa leptomitoformis</name>
    <dbReference type="NCBI Taxonomy" id="288004"/>
    <lineage>
        <taxon>Bacteria</taxon>
        <taxon>Pseudomonadati</taxon>
        <taxon>Pseudomonadota</taxon>
        <taxon>Gammaproteobacteria</taxon>
        <taxon>Thiotrichales</taxon>
        <taxon>Thiotrichaceae</taxon>
        <taxon>Beggiatoa</taxon>
    </lineage>
</organism>
<dbReference type="STRING" id="288004.AL038_02500"/>
<feature type="domain" description="Methyltransferase type 11" evidence="1">
    <location>
        <begin position="46"/>
        <end position="137"/>
    </location>
</feature>
<dbReference type="EMBL" id="CP018889">
    <property type="protein sequence ID" value="AUI67864.1"/>
    <property type="molecule type" value="Genomic_DNA"/>
</dbReference>
<dbReference type="Proteomes" id="UP000234271">
    <property type="component" value="Chromosome"/>
</dbReference>
<dbReference type="RefSeq" id="WP_062148529.1">
    <property type="nucleotide sequence ID" value="NZ_CP012373.2"/>
</dbReference>
<dbReference type="Pfam" id="PF08241">
    <property type="entry name" value="Methyltransf_11"/>
    <property type="match status" value="1"/>
</dbReference>